<evidence type="ECO:0000256" key="2">
    <source>
        <dbReference type="SAM" id="Phobius"/>
    </source>
</evidence>
<proteinExistence type="predicted"/>
<evidence type="ECO:0008006" key="5">
    <source>
        <dbReference type="Google" id="ProtNLM"/>
    </source>
</evidence>
<accession>A0A3S0ZX48</accession>
<name>A0A3S0ZX48_ELYCH</name>
<dbReference type="EMBL" id="RQTK01000579">
    <property type="protein sequence ID" value="RUS77447.1"/>
    <property type="molecule type" value="Genomic_DNA"/>
</dbReference>
<reference evidence="3 4" key="1">
    <citation type="submission" date="2019-01" db="EMBL/GenBank/DDBJ databases">
        <title>A draft genome assembly of the solar-powered sea slug Elysia chlorotica.</title>
        <authorList>
            <person name="Cai H."/>
            <person name="Li Q."/>
            <person name="Fang X."/>
            <person name="Li J."/>
            <person name="Curtis N.E."/>
            <person name="Altenburger A."/>
            <person name="Shibata T."/>
            <person name="Feng M."/>
            <person name="Maeda T."/>
            <person name="Schwartz J.A."/>
            <person name="Shigenobu S."/>
            <person name="Lundholm N."/>
            <person name="Nishiyama T."/>
            <person name="Yang H."/>
            <person name="Hasebe M."/>
            <person name="Li S."/>
            <person name="Pierce S.K."/>
            <person name="Wang J."/>
        </authorList>
    </citation>
    <scope>NUCLEOTIDE SEQUENCE [LARGE SCALE GENOMIC DNA]</scope>
    <source>
        <strain evidence="3">EC2010</strain>
        <tissue evidence="3">Whole organism of an adult</tissue>
    </source>
</reference>
<evidence type="ECO:0000256" key="1">
    <source>
        <dbReference type="SAM" id="MobiDB-lite"/>
    </source>
</evidence>
<feature type="region of interest" description="Disordered" evidence="1">
    <location>
        <begin position="1"/>
        <end position="25"/>
    </location>
</feature>
<feature type="transmembrane region" description="Helical" evidence="2">
    <location>
        <begin position="62"/>
        <end position="83"/>
    </location>
</feature>
<keyword evidence="2" id="KW-0812">Transmembrane</keyword>
<keyword evidence="2" id="KW-0472">Membrane</keyword>
<comment type="caution">
    <text evidence="3">The sequence shown here is derived from an EMBL/GenBank/DDBJ whole genome shotgun (WGS) entry which is preliminary data.</text>
</comment>
<feature type="non-terminal residue" evidence="3">
    <location>
        <position position="118"/>
    </location>
</feature>
<dbReference type="STRING" id="188477.A0A3S0ZX48"/>
<feature type="compositionally biased region" description="Low complexity" evidence="1">
    <location>
        <begin position="1"/>
        <end position="12"/>
    </location>
</feature>
<dbReference type="AlphaFoldDB" id="A0A3S0ZX48"/>
<keyword evidence="4" id="KW-1185">Reference proteome</keyword>
<keyword evidence="2" id="KW-1133">Transmembrane helix</keyword>
<gene>
    <name evidence="3" type="ORF">EGW08_014785</name>
</gene>
<dbReference type="OrthoDB" id="10411193at2759"/>
<evidence type="ECO:0000313" key="4">
    <source>
        <dbReference type="Proteomes" id="UP000271974"/>
    </source>
</evidence>
<sequence length="118" mass="12915">MAMIQSAGASGSVKGGGSSLTRADDTDVYCTDSTTRKLTCQTVLVPKELVGNTAQQRNWRGIIIALLVIVVVCALIVIAVIIATPNEDEKNYGEKFTFDEILDSKFRYERFNAKWLPG</sequence>
<dbReference type="Proteomes" id="UP000271974">
    <property type="component" value="Unassembled WGS sequence"/>
</dbReference>
<protein>
    <recommendedName>
        <fullName evidence="5">Dipeptidylpeptidase IV N-terminal domain-containing protein</fullName>
    </recommendedName>
</protein>
<evidence type="ECO:0000313" key="3">
    <source>
        <dbReference type="EMBL" id="RUS77447.1"/>
    </source>
</evidence>
<organism evidence="3 4">
    <name type="scientific">Elysia chlorotica</name>
    <name type="common">Eastern emerald elysia</name>
    <name type="synonym">Sea slug</name>
    <dbReference type="NCBI Taxonomy" id="188477"/>
    <lineage>
        <taxon>Eukaryota</taxon>
        <taxon>Metazoa</taxon>
        <taxon>Spiralia</taxon>
        <taxon>Lophotrochozoa</taxon>
        <taxon>Mollusca</taxon>
        <taxon>Gastropoda</taxon>
        <taxon>Heterobranchia</taxon>
        <taxon>Euthyneura</taxon>
        <taxon>Panpulmonata</taxon>
        <taxon>Sacoglossa</taxon>
        <taxon>Placobranchoidea</taxon>
        <taxon>Plakobranchidae</taxon>
        <taxon>Elysia</taxon>
    </lineage>
</organism>